<evidence type="ECO:0000313" key="3">
    <source>
        <dbReference type="Proteomes" id="UP000032430"/>
    </source>
</evidence>
<gene>
    <name evidence="2" type="ORF">LFA_0778</name>
</gene>
<proteinExistence type="predicted"/>
<reference evidence="3" key="1">
    <citation type="submission" date="2014-09" db="EMBL/GenBank/DDBJ databases">
        <authorList>
            <person name="Gomez-Valero L."/>
        </authorList>
    </citation>
    <scope>NUCLEOTIDE SEQUENCE [LARGE SCALE GENOMIC DNA]</scope>
    <source>
        <strain evidence="3">ATCC700992</strain>
    </source>
</reference>
<evidence type="ECO:0000313" key="2">
    <source>
        <dbReference type="EMBL" id="CEG56227.1"/>
    </source>
</evidence>
<name>A0A098G185_9GAMM</name>
<dbReference type="HOGENOM" id="CLU_655207_0_0_6"/>
<dbReference type="OrthoDB" id="5637992at2"/>
<feature type="compositionally biased region" description="Polar residues" evidence="1">
    <location>
        <begin position="16"/>
        <end position="29"/>
    </location>
</feature>
<protein>
    <submittedName>
        <fullName evidence="2">Uncharacterized protein</fullName>
    </submittedName>
</protein>
<dbReference type="EMBL" id="LN614827">
    <property type="protein sequence ID" value="CEG56227.1"/>
    <property type="molecule type" value="Genomic_DNA"/>
</dbReference>
<accession>A0A098G185</accession>
<keyword evidence="3" id="KW-1185">Reference proteome</keyword>
<dbReference type="AlphaFoldDB" id="A0A098G185"/>
<feature type="compositionally biased region" description="Acidic residues" evidence="1">
    <location>
        <begin position="38"/>
        <end position="61"/>
    </location>
</feature>
<feature type="region of interest" description="Disordered" evidence="1">
    <location>
        <begin position="1"/>
        <end position="70"/>
    </location>
</feature>
<dbReference type="Proteomes" id="UP000032430">
    <property type="component" value="Chromosome I"/>
</dbReference>
<dbReference type="RefSeq" id="WP_045094935.1">
    <property type="nucleotide sequence ID" value="NZ_LN614827.1"/>
</dbReference>
<sequence length="456" mass="52316">MPKQTTQQSRTEETQISNVEEPNHSNLSNVEYEGGSMDIDENVDDDVSMSSDDESEEESEEEKEKEKDTLLNTYLGKSNKAFVPYSLNDDIEDGNTNSFIPDSFNSDTNSLEAVINIFDRPNPETAQKWYCSTSIKALKSHNQYQAQEMRETIAPFTDKQFWVESAVAGGRCYRLLLGKFQPKMQLCEGEAYSQVTNRQRIYRLSKEVSNYLDWSSLAYQDRITASQKPVVGLTAVFLVAHFLGDLDMDPVNYGLVEFDEFWQAVKIDPECCFSHSFYNNANSNILSYIVGLPNKVPHGLFNKEELFETLSIIITTQPEAYKKIIDKSMSPGYKSQKKTYLEGLNMRTQAFTRVAFSREGFAEYFSQRQEAIRAEQLAREEEQQQRYEGFKQGFENNWTQQTNNQQLIEQFCESPSPNFSSGRNSFAFFNEQSAKQATEPCAIAEETIPTVTMYEY</sequence>
<organism evidence="2 3">
    <name type="scientific">Legionella fallonii LLAP-10</name>
    <dbReference type="NCBI Taxonomy" id="1212491"/>
    <lineage>
        <taxon>Bacteria</taxon>
        <taxon>Pseudomonadati</taxon>
        <taxon>Pseudomonadota</taxon>
        <taxon>Gammaproteobacteria</taxon>
        <taxon>Legionellales</taxon>
        <taxon>Legionellaceae</taxon>
        <taxon>Legionella</taxon>
    </lineage>
</organism>
<dbReference type="KEGG" id="lfa:LFA_0778"/>
<dbReference type="STRING" id="1212491.LFA_0778"/>
<evidence type="ECO:0000256" key="1">
    <source>
        <dbReference type="SAM" id="MobiDB-lite"/>
    </source>
</evidence>